<dbReference type="EMBL" id="GBXM01096018">
    <property type="protein sequence ID" value="JAH12559.1"/>
    <property type="molecule type" value="Transcribed_RNA"/>
</dbReference>
<organism evidence="1">
    <name type="scientific">Anguilla anguilla</name>
    <name type="common">European freshwater eel</name>
    <name type="synonym">Muraena anguilla</name>
    <dbReference type="NCBI Taxonomy" id="7936"/>
    <lineage>
        <taxon>Eukaryota</taxon>
        <taxon>Metazoa</taxon>
        <taxon>Chordata</taxon>
        <taxon>Craniata</taxon>
        <taxon>Vertebrata</taxon>
        <taxon>Euteleostomi</taxon>
        <taxon>Actinopterygii</taxon>
        <taxon>Neopterygii</taxon>
        <taxon>Teleostei</taxon>
        <taxon>Anguilliformes</taxon>
        <taxon>Anguillidae</taxon>
        <taxon>Anguilla</taxon>
    </lineage>
</organism>
<proteinExistence type="predicted"/>
<name>A0A0E9Q735_ANGAN</name>
<accession>A0A0E9Q735</accession>
<sequence>MPFQMYNINLGLE</sequence>
<evidence type="ECO:0000313" key="1">
    <source>
        <dbReference type="EMBL" id="JAH12559.1"/>
    </source>
</evidence>
<reference evidence="1" key="1">
    <citation type="submission" date="2014-11" db="EMBL/GenBank/DDBJ databases">
        <authorList>
            <person name="Amaro Gonzalez C."/>
        </authorList>
    </citation>
    <scope>NUCLEOTIDE SEQUENCE</scope>
</reference>
<reference evidence="1" key="2">
    <citation type="journal article" date="2015" name="Fish Shellfish Immunol.">
        <title>Early steps in the European eel (Anguilla anguilla)-Vibrio vulnificus interaction in the gills: Role of the RtxA13 toxin.</title>
        <authorList>
            <person name="Callol A."/>
            <person name="Pajuelo D."/>
            <person name="Ebbesson L."/>
            <person name="Teles M."/>
            <person name="MacKenzie S."/>
            <person name="Amaro C."/>
        </authorList>
    </citation>
    <scope>NUCLEOTIDE SEQUENCE</scope>
</reference>
<protein>
    <submittedName>
        <fullName evidence="1">Uncharacterized protein</fullName>
    </submittedName>
</protein>